<dbReference type="InterPro" id="IPR003599">
    <property type="entry name" value="Ig_sub"/>
</dbReference>
<dbReference type="Pfam" id="PF22705">
    <property type="entry name" value="C2-set_3"/>
    <property type="match status" value="1"/>
</dbReference>
<comment type="subcellular location">
    <subcellularLocation>
        <location evidence="1">Membrane</location>
    </subcellularLocation>
</comment>
<dbReference type="SMART" id="SM00409">
    <property type="entry name" value="IG"/>
    <property type="match status" value="1"/>
</dbReference>
<feature type="domain" description="Ig-like" evidence="12">
    <location>
        <begin position="142"/>
        <end position="228"/>
    </location>
</feature>
<dbReference type="SMART" id="SM00406">
    <property type="entry name" value="IGv"/>
    <property type="match status" value="1"/>
</dbReference>
<feature type="signal peptide" evidence="11">
    <location>
        <begin position="1"/>
        <end position="20"/>
    </location>
</feature>
<evidence type="ECO:0000256" key="7">
    <source>
        <dbReference type="ARBA" id="ARBA00023180"/>
    </source>
</evidence>
<gene>
    <name evidence="13" type="ORF">XENTR_v90028201mg</name>
</gene>
<evidence type="ECO:0000256" key="8">
    <source>
        <dbReference type="ARBA" id="ARBA00023319"/>
    </source>
</evidence>
<keyword evidence="3 11" id="KW-0732">Signal</keyword>
<keyword evidence="8" id="KW-0393">Immunoglobulin domain</keyword>
<dbReference type="InterPro" id="IPR007110">
    <property type="entry name" value="Ig-like_dom"/>
</dbReference>
<organism evidence="13">
    <name type="scientific">Xenopus tropicalis</name>
    <name type="common">Western clawed frog</name>
    <name type="synonym">Silurana tropicalis</name>
    <dbReference type="NCBI Taxonomy" id="8364"/>
    <lineage>
        <taxon>Eukaryota</taxon>
        <taxon>Metazoa</taxon>
        <taxon>Chordata</taxon>
        <taxon>Craniata</taxon>
        <taxon>Vertebrata</taxon>
        <taxon>Euteleostomi</taxon>
        <taxon>Amphibia</taxon>
        <taxon>Batrachia</taxon>
        <taxon>Anura</taxon>
        <taxon>Pipoidea</taxon>
        <taxon>Pipidae</taxon>
        <taxon>Xenopodinae</taxon>
        <taxon>Xenopus</taxon>
        <taxon>Silurana</taxon>
    </lineage>
</organism>
<dbReference type="InterPro" id="IPR013783">
    <property type="entry name" value="Ig-like_fold"/>
</dbReference>
<evidence type="ECO:0000259" key="12">
    <source>
        <dbReference type="PROSITE" id="PS50835"/>
    </source>
</evidence>
<keyword evidence="5 10" id="KW-0472">Membrane</keyword>
<dbReference type="PROSITE" id="PS50835">
    <property type="entry name" value="IG_LIKE"/>
    <property type="match status" value="2"/>
</dbReference>
<dbReference type="InterPro" id="IPR050504">
    <property type="entry name" value="IgSF_BTN/MOG"/>
</dbReference>
<evidence type="ECO:0000256" key="4">
    <source>
        <dbReference type="ARBA" id="ARBA00022989"/>
    </source>
</evidence>
<dbReference type="Pfam" id="PF07686">
    <property type="entry name" value="V-set"/>
    <property type="match status" value="1"/>
</dbReference>
<dbReference type="EMBL" id="KV460601">
    <property type="protein sequence ID" value="OCA16516.1"/>
    <property type="molecule type" value="Genomic_DNA"/>
</dbReference>
<feature type="domain" description="Ig-like" evidence="12">
    <location>
        <begin position="27"/>
        <end position="136"/>
    </location>
</feature>
<dbReference type="PANTHER" id="PTHR24100:SF141">
    <property type="entry name" value="BUTYROPHILIN SUBFAMILY 2 MEMBER A2"/>
    <property type="match status" value="1"/>
</dbReference>
<evidence type="ECO:0000256" key="2">
    <source>
        <dbReference type="ARBA" id="ARBA00022692"/>
    </source>
</evidence>
<sequence>MAATSIILLVTVSLIQMSLSERFQVIPTKSPVTAIVGSSIELNCHLFPEINAEKMEIRWLRNSFRPYVHLYLNGEDNYREQMEEFRGRTEFLKQNIGRGIGALTIHKVQLSDQGLYTCYFESETNHNQAQVELKVAAMGLHPFIWVEDYHDGKITLNCESSGWFPKPMAMWQDETGTRLESTEKINVTEETGLFHVTSAIRIETQAKISCHVRNDLLEDGKESSIKFAESFYWRVDRSGISRFVLMASCLAVALIVIGVTPRVVRMWRIRKYVNRKCTTRVLLKGYQQHLRWPYTRRFRSLCDERLYRQTIVWRSSSHTICHPRATIIRERFCRIIIVKYLRSYIYVRSMSLLYDNVGSFSGPTIVRTPPTIR</sequence>
<dbReference type="FunFam" id="2.60.40.10:FF:000142">
    <property type="entry name" value="V-set domain-containing T-cell activation inhibitor 1"/>
    <property type="match status" value="1"/>
</dbReference>
<dbReference type="FunFam" id="2.60.40.10:FF:000088">
    <property type="entry name" value="Butyrophilin subfamily 1 member A1"/>
    <property type="match status" value="1"/>
</dbReference>
<dbReference type="GO" id="GO:0016020">
    <property type="term" value="C:membrane"/>
    <property type="evidence" value="ECO:0007669"/>
    <property type="project" value="UniProtKB-SubCell"/>
</dbReference>
<reference evidence="13" key="3">
    <citation type="submission" date="2016-05" db="EMBL/GenBank/DDBJ databases">
        <title>WGS assembly of Xenopus tropicalis.</title>
        <authorList>
            <person name="Sessions A."/>
            <person name="Jenkins J."/>
            <person name="Mitros T."/>
            <person name="Lyons J.T."/>
            <person name="Dichmann D.S."/>
            <person name="Robert J."/>
            <person name="Harland R.M."/>
            <person name="Rokhsar D.S."/>
        </authorList>
    </citation>
    <scope>NUCLEOTIDE SEQUENCE</scope>
    <source>
        <strain evidence="13">Nigerian</strain>
    </source>
</reference>
<evidence type="ECO:0000256" key="1">
    <source>
        <dbReference type="ARBA" id="ARBA00004370"/>
    </source>
</evidence>
<dbReference type="InterPro" id="IPR013106">
    <property type="entry name" value="Ig_V-set"/>
</dbReference>
<protein>
    <recommendedName>
        <fullName evidence="12">Ig-like domain-containing protein</fullName>
    </recommendedName>
</protein>
<keyword evidence="7" id="KW-0325">Glycoprotein</keyword>
<evidence type="ECO:0000313" key="13">
    <source>
        <dbReference type="EMBL" id="OCA16516.1"/>
    </source>
</evidence>
<dbReference type="InterPro" id="IPR053896">
    <property type="entry name" value="BTN3A2-like_Ig-C"/>
</dbReference>
<dbReference type="AlphaFoldDB" id="A0A1B8Y0U6"/>
<evidence type="ECO:0000256" key="6">
    <source>
        <dbReference type="ARBA" id="ARBA00023157"/>
    </source>
</evidence>
<accession>A0A1B8Y0U6</accession>
<keyword evidence="2 10" id="KW-0812">Transmembrane</keyword>
<dbReference type="PANTHER" id="PTHR24100">
    <property type="entry name" value="BUTYROPHILIN"/>
    <property type="match status" value="1"/>
</dbReference>
<dbReference type="GO" id="GO:0042110">
    <property type="term" value="P:T cell activation"/>
    <property type="evidence" value="ECO:0007669"/>
    <property type="project" value="UniProtKB-ARBA"/>
</dbReference>
<dbReference type="SUPFAM" id="SSF48726">
    <property type="entry name" value="Immunoglobulin"/>
    <property type="match status" value="2"/>
</dbReference>
<dbReference type="CDD" id="cd05713">
    <property type="entry name" value="IgV_MOG_like"/>
    <property type="match status" value="1"/>
</dbReference>
<dbReference type="GO" id="GO:1903037">
    <property type="term" value="P:regulation of leukocyte cell-cell adhesion"/>
    <property type="evidence" value="ECO:0007669"/>
    <property type="project" value="UniProtKB-ARBA"/>
</dbReference>
<feature type="transmembrane region" description="Helical" evidence="10">
    <location>
        <begin position="243"/>
        <end position="264"/>
    </location>
</feature>
<proteinExistence type="inferred from homology"/>
<evidence type="ECO:0000256" key="5">
    <source>
        <dbReference type="ARBA" id="ARBA00023136"/>
    </source>
</evidence>
<keyword evidence="6" id="KW-1015">Disulfide bond</keyword>
<evidence type="ECO:0000256" key="3">
    <source>
        <dbReference type="ARBA" id="ARBA00022729"/>
    </source>
</evidence>
<reference evidence="13" key="2">
    <citation type="journal article" date="2010" name="Science">
        <title>The genome of the Western clawed frog Xenopus tropicalis.</title>
        <authorList>
            <person name="Hellsten U."/>
            <person name="Harland R.M."/>
            <person name="Gilchrist M.J."/>
            <person name="Hendrix D."/>
            <person name="Jurka J."/>
            <person name="Kapitonov V."/>
            <person name="Ovcharenko I."/>
            <person name="Putnam N.H."/>
            <person name="Shu S."/>
            <person name="Taher L."/>
            <person name="Blitz I.L."/>
            <person name="Blumberg B."/>
            <person name="Dichmann D.S."/>
            <person name="Dubchak I."/>
            <person name="Amaya E."/>
            <person name="Detter J.C."/>
            <person name="Fletcher R."/>
            <person name="Gerhard D.S."/>
            <person name="Goodstein D."/>
            <person name="Graves T."/>
            <person name="Grigoriev I.V."/>
            <person name="Grimwood J."/>
            <person name="Kawashima T."/>
            <person name="Lindquist E."/>
            <person name="Lucas S.M."/>
            <person name="Mead P.E."/>
            <person name="Mitros T."/>
            <person name="Ogino H."/>
            <person name="Ohta Y."/>
            <person name="Poliakov A.V."/>
            <person name="Pollet N."/>
            <person name="Robert J."/>
            <person name="Salamov A."/>
            <person name="Sater A.K."/>
            <person name="Schmutz J."/>
            <person name="Terry A."/>
            <person name="Vize P.D."/>
            <person name="Warren W.C."/>
            <person name="Wells D."/>
            <person name="Wills A."/>
            <person name="Wilson R.K."/>
            <person name="Zimmerman L.B."/>
            <person name="Zorn A.M."/>
            <person name="Grainger R."/>
            <person name="Grammer T."/>
            <person name="Khokha M.K."/>
            <person name="Richardson P.M."/>
            <person name="Rokhsar D.S."/>
        </authorList>
    </citation>
    <scope>NUCLEOTIDE SEQUENCE [LARGE SCALE GENOMIC DNA]</scope>
    <source>
        <strain evidence="13">Nigerian</strain>
    </source>
</reference>
<dbReference type="GO" id="GO:0050863">
    <property type="term" value="P:regulation of T cell activation"/>
    <property type="evidence" value="ECO:0007669"/>
    <property type="project" value="UniProtKB-ARBA"/>
</dbReference>
<dbReference type="Gene3D" id="2.60.40.10">
    <property type="entry name" value="Immunoglobulins"/>
    <property type="match status" value="2"/>
</dbReference>
<evidence type="ECO:0000256" key="11">
    <source>
        <dbReference type="SAM" id="SignalP"/>
    </source>
</evidence>
<evidence type="ECO:0000256" key="10">
    <source>
        <dbReference type="SAM" id="Phobius"/>
    </source>
</evidence>
<reference evidence="13" key="1">
    <citation type="submission" date="2009-11" db="EMBL/GenBank/DDBJ databases">
        <authorList>
            <consortium name="US DOE Joint Genome Institute (JGI-PGF)"/>
            <person name="Ottilar R."/>
            <person name="Schmutz J."/>
            <person name="Salamov A."/>
            <person name="Cheng J.F."/>
            <person name="Lucas S."/>
            <person name="Pitluck S."/>
            <person name="Gundlach H."/>
            <person name="Guo Y."/>
            <person name="Haberer G."/>
            <person name="Nasrallah J."/>
            <person name="Mayer K.F.X."/>
            <person name="van de Peer Y."/>
            <person name="Weigel D."/>
            <person name="Grigoriev I.V."/>
        </authorList>
    </citation>
    <scope>NUCLEOTIDE SEQUENCE</scope>
    <source>
        <strain evidence="13">Nigerian</strain>
    </source>
</reference>
<dbReference type="InterPro" id="IPR036179">
    <property type="entry name" value="Ig-like_dom_sf"/>
</dbReference>
<keyword evidence="4 10" id="KW-1133">Transmembrane helix</keyword>
<feature type="chain" id="PRO_5008619425" description="Ig-like domain-containing protein" evidence="11">
    <location>
        <begin position="21"/>
        <end position="373"/>
    </location>
</feature>
<name>A0A1B8Y0U6_XENTR</name>
<comment type="similarity">
    <text evidence="9">Belongs to the SKINT family.</text>
</comment>
<evidence type="ECO:0000256" key="9">
    <source>
        <dbReference type="ARBA" id="ARBA00038221"/>
    </source>
</evidence>